<reference evidence="3 4" key="1">
    <citation type="submission" date="2020-08" db="EMBL/GenBank/DDBJ databases">
        <title>Sequencing the genomes of 1000 actinobacteria strains.</title>
        <authorList>
            <person name="Klenk H.-P."/>
        </authorList>
    </citation>
    <scope>NUCLEOTIDE SEQUENCE [LARGE SCALE GENOMIC DNA]</scope>
    <source>
        <strain evidence="3 4">DSM 44230</strain>
    </source>
</reference>
<dbReference type="Gene3D" id="3.90.1010.20">
    <property type="match status" value="1"/>
</dbReference>
<dbReference type="GO" id="GO:0016020">
    <property type="term" value="C:membrane"/>
    <property type="evidence" value="ECO:0007669"/>
    <property type="project" value="InterPro"/>
</dbReference>
<evidence type="ECO:0000256" key="1">
    <source>
        <dbReference type="SAM" id="MobiDB-lite"/>
    </source>
</evidence>
<dbReference type="EMBL" id="JACHMH010000001">
    <property type="protein sequence ID" value="MBB4676302.1"/>
    <property type="molecule type" value="Genomic_DNA"/>
</dbReference>
<dbReference type="Pfam" id="PF04205">
    <property type="entry name" value="FMN_bind"/>
    <property type="match status" value="1"/>
</dbReference>
<feature type="compositionally biased region" description="Low complexity" evidence="1">
    <location>
        <begin position="36"/>
        <end position="51"/>
    </location>
</feature>
<feature type="compositionally biased region" description="Low complexity" evidence="1">
    <location>
        <begin position="58"/>
        <end position="70"/>
    </location>
</feature>
<protein>
    <recommendedName>
        <fullName evidence="2">FMN-binding domain-containing protein</fullName>
    </recommendedName>
</protein>
<name>A0A7W7C857_9PSEU</name>
<dbReference type="InterPro" id="IPR007329">
    <property type="entry name" value="FMN-bd"/>
</dbReference>
<evidence type="ECO:0000313" key="4">
    <source>
        <dbReference type="Proteomes" id="UP000533598"/>
    </source>
</evidence>
<dbReference type="GO" id="GO:0010181">
    <property type="term" value="F:FMN binding"/>
    <property type="evidence" value="ECO:0007669"/>
    <property type="project" value="InterPro"/>
</dbReference>
<dbReference type="AlphaFoldDB" id="A0A7W7C857"/>
<sequence length="145" mass="14762">MRRVIPVLLLTVAGLIPLWRFEATPHESTAVLADPAPAETGSAAPSTSGAPPAGGGQPASTSTTGSSESTNYGSVQVQVTFTGDRITEVRALRAPTSTRTQGALPQLRQSALSAQSADIDTVSGATQTSQAYAKSLQAAIDAKGR</sequence>
<organism evidence="3 4">
    <name type="scientific">Crossiella cryophila</name>
    <dbReference type="NCBI Taxonomy" id="43355"/>
    <lineage>
        <taxon>Bacteria</taxon>
        <taxon>Bacillati</taxon>
        <taxon>Actinomycetota</taxon>
        <taxon>Actinomycetes</taxon>
        <taxon>Pseudonocardiales</taxon>
        <taxon>Pseudonocardiaceae</taxon>
        <taxon>Crossiella</taxon>
    </lineage>
</organism>
<feature type="region of interest" description="Disordered" evidence="1">
    <location>
        <begin position="36"/>
        <end position="75"/>
    </location>
</feature>
<proteinExistence type="predicted"/>
<gene>
    <name evidence="3" type="ORF">HNR67_002420</name>
</gene>
<accession>A0A7W7C857</accession>
<evidence type="ECO:0000259" key="2">
    <source>
        <dbReference type="SMART" id="SM00900"/>
    </source>
</evidence>
<dbReference type="SMART" id="SM00900">
    <property type="entry name" value="FMN_bind"/>
    <property type="match status" value="1"/>
</dbReference>
<evidence type="ECO:0000313" key="3">
    <source>
        <dbReference type="EMBL" id="MBB4676302.1"/>
    </source>
</evidence>
<comment type="caution">
    <text evidence="3">The sequence shown here is derived from an EMBL/GenBank/DDBJ whole genome shotgun (WGS) entry which is preliminary data.</text>
</comment>
<dbReference type="RefSeq" id="WP_185002147.1">
    <property type="nucleotide sequence ID" value="NZ_BAAAUI010000029.1"/>
</dbReference>
<feature type="domain" description="FMN-binding" evidence="2">
    <location>
        <begin position="71"/>
        <end position="143"/>
    </location>
</feature>
<dbReference type="Proteomes" id="UP000533598">
    <property type="component" value="Unassembled WGS sequence"/>
</dbReference>
<keyword evidence="4" id="KW-1185">Reference proteome</keyword>